<dbReference type="KEGG" id="ypac:CEW88_15665"/>
<dbReference type="AlphaFoldDB" id="A0A2U8HIK1"/>
<accession>A0A2U8HIK1</accession>
<dbReference type="OrthoDB" id="1359545at2"/>
<name>A0A2U8HIK1_9RHOB</name>
<evidence type="ECO:0000313" key="2">
    <source>
        <dbReference type="Proteomes" id="UP000244915"/>
    </source>
</evidence>
<proteinExistence type="predicted"/>
<evidence type="ECO:0000313" key="1">
    <source>
        <dbReference type="EMBL" id="AWI85839.1"/>
    </source>
</evidence>
<organism evidence="1 2">
    <name type="scientific">Alloyangia pacifica</name>
    <dbReference type="NCBI Taxonomy" id="311180"/>
    <lineage>
        <taxon>Bacteria</taxon>
        <taxon>Pseudomonadati</taxon>
        <taxon>Pseudomonadota</taxon>
        <taxon>Alphaproteobacteria</taxon>
        <taxon>Rhodobacterales</taxon>
        <taxon>Roseobacteraceae</taxon>
        <taxon>Alloyangia</taxon>
    </lineage>
</organism>
<dbReference type="RefSeq" id="WP_108969869.1">
    <property type="nucleotide sequence ID" value="NZ_CP022190.1"/>
</dbReference>
<dbReference type="Proteomes" id="UP000244915">
    <property type="component" value="Chromosome 2"/>
</dbReference>
<sequence>MAQLDEDVLKEREAQMAQQYQGIYPVYEAFYIHSIIYAAERSESAFQRFDEAVAASCPAELIVATVQEALTHAGALSRFFWPMKKQNQLAVARGDRLRGAFALDEASALKWRKLRNAFEHFDEDLDRFLLEDRAGYFFPSPLVDDQALADEAIGHIFKLVDPTHGICVLLGRKFEFQPIRSEVRRILSHAREMDEQGGRL</sequence>
<gene>
    <name evidence="1" type="ORF">CEW88_15665</name>
</gene>
<reference evidence="1 2" key="1">
    <citation type="submission" date="2017-06" db="EMBL/GenBank/DDBJ databases">
        <title>Yangia sp. YSBP01 complete genome sequence.</title>
        <authorList>
            <person name="Woo J.-H."/>
            <person name="Kim H.-S."/>
        </authorList>
    </citation>
    <scope>NUCLEOTIDE SEQUENCE [LARGE SCALE GENOMIC DNA]</scope>
    <source>
        <strain evidence="1 2">YSBP01</strain>
    </source>
</reference>
<protein>
    <submittedName>
        <fullName evidence="1">Uncharacterized protein</fullName>
    </submittedName>
</protein>
<dbReference type="EMBL" id="CP022190">
    <property type="protein sequence ID" value="AWI85839.1"/>
    <property type="molecule type" value="Genomic_DNA"/>
</dbReference>